<dbReference type="Proteomes" id="UP000009875">
    <property type="component" value="Unassembled WGS sequence"/>
</dbReference>
<dbReference type="EMBL" id="AGXA01000020">
    <property type="protein sequence ID" value="EKU93493.1"/>
    <property type="molecule type" value="Genomic_DNA"/>
</dbReference>
<feature type="compositionally biased region" description="Acidic residues" evidence="1">
    <location>
        <begin position="99"/>
        <end position="123"/>
    </location>
</feature>
<feature type="region of interest" description="Disordered" evidence="1">
    <location>
        <begin position="58"/>
        <end position="123"/>
    </location>
</feature>
<evidence type="ECO:0000313" key="3">
    <source>
        <dbReference type="Proteomes" id="UP000009875"/>
    </source>
</evidence>
<dbReference type="OrthoDB" id="37530at2"/>
<dbReference type="AlphaFoldDB" id="K9E9X7"/>
<dbReference type="RefSeq" id="WP_003778051.1">
    <property type="nucleotide sequence ID" value="NZ_JH992959.1"/>
</dbReference>
<dbReference type="HOGENOM" id="CLU_1017955_0_0_9"/>
<keyword evidence="3" id="KW-1185">Reference proteome</keyword>
<comment type="caution">
    <text evidence="2">The sequence shown here is derived from an EMBL/GenBank/DDBJ whole genome shotgun (WGS) entry which is preliminary data.</text>
</comment>
<evidence type="ECO:0008006" key="4">
    <source>
        <dbReference type="Google" id="ProtNLM"/>
    </source>
</evidence>
<feature type="compositionally biased region" description="Basic and acidic residues" evidence="1">
    <location>
        <begin position="82"/>
        <end position="98"/>
    </location>
</feature>
<feature type="region of interest" description="Disordered" evidence="1">
    <location>
        <begin position="177"/>
        <end position="218"/>
    </location>
</feature>
<name>K9E9X7_9LACT</name>
<organism evidence="2 3">
    <name type="scientific">Alloiococcus otitis ATCC 51267</name>
    <dbReference type="NCBI Taxonomy" id="883081"/>
    <lineage>
        <taxon>Bacteria</taxon>
        <taxon>Bacillati</taxon>
        <taxon>Bacillota</taxon>
        <taxon>Bacilli</taxon>
        <taxon>Lactobacillales</taxon>
        <taxon>Carnobacteriaceae</taxon>
        <taxon>Alloiococcus</taxon>
    </lineage>
</organism>
<feature type="compositionally biased region" description="Basic and acidic residues" evidence="1">
    <location>
        <begin position="177"/>
        <end position="188"/>
    </location>
</feature>
<protein>
    <recommendedName>
        <fullName evidence="4">Mannosyl-glycoprotein endo-beta-N-acetylglucosamidase-like domain-containing protein</fullName>
    </recommendedName>
</protein>
<feature type="compositionally biased region" description="Acidic residues" evidence="1">
    <location>
        <begin position="58"/>
        <end position="81"/>
    </location>
</feature>
<sequence length="273" mass="30608">MRRSKLVLSTLAGLSSLLILDREVHAEEIDNSENSTYVAASDQIDSFTEENGNFDIVNEDLEDPSEESDSSDFDLDLVQEYEDLHSQTESNDQGHIDSLDETTDEEDQSYEDESSDGSESYDDLSQIEDGLTFHNQIKEINGEEDIQNHPSETETSHVFTDKNYQITDPLLSAPVEGQDRVEQGKQSREGGQTQGRASDQAVKNYDSRQTQRSAPDQTVTTYQAENQANYRQEFIDEIKGPAIQGWYDYGVLPSITVAQAILESGWGTFCFSS</sequence>
<evidence type="ECO:0000256" key="1">
    <source>
        <dbReference type="SAM" id="MobiDB-lite"/>
    </source>
</evidence>
<feature type="compositionally biased region" description="Polar residues" evidence="1">
    <location>
        <begin position="207"/>
        <end position="218"/>
    </location>
</feature>
<gene>
    <name evidence="2" type="ORF">HMPREF9698_01025</name>
</gene>
<evidence type="ECO:0000313" key="2">
    <source>
        <dbReference type="EMBL" id="EKU93493.1"/>
    </source>
</evidence>
<proteinExistence type="predicted"/>
<reference evidence="2 3" key="1">
    <citation type="submission" date="2012-09" db="EMBL/GenBank/DDBJ databases">
        <title>The Genome Sequence of Alloiococcus otitis ATCC 51267.</title>
        <authorList>
            <consortium name="The Broad Institute Genome Sequencing Platform"/>
            <person name="Earl A."/>
            <person name="Ward D."/>
            <person name="Feldgarden M."/>
            <person name="Gevers D."/>
            <person name="Huys G."/>
            <person name="Walker B."/>
            <person name="Young S.K."/>
            <person name="Zeng Q."/>
            <person name="Gargeya S."/>
            <person name="Fitzgerald M."/>
            <person name="Haas B."/>
            <person name="Abouelleil A."/>
            <person name="Alvarado L."/>
            <person name="Arachchi H.M."/>
            <person name="Berlin A.M."/>
            <person name="Chapman S.B."/>
            <person name="Goldberg J."/>
            <person name="Griggs A."/>
            <person name="Gujja S."/>
            <person name="Hansen M."/>
            <person name="Howarth C."/>
            <person name="Imamovic A."/>
            <person name="Larimer J."/>
            <person name="McCowen C."/>
            <person name="Montmayeur A."/>
            <person name="Murphy C."/>
            <person name="Neiman D."/>
            <person name="Pearson M."/>
            <person name="Priest M."/>
            <person name="Roberts A."/>
            <person name="Saif S."/>
            <person name="Shea T."/>
            <person name="Sisk P."/>
            <person name="Sykes S."/>
            <person name="Wortman J."/>
            <person name="Nusbaum C."/>
            <person name="Birren B."/>
        </authorList>
    </citation>
    <scope>NUCLEOTIDE SEQUENCE [LARGE SCALE GENOMIC DNA]</scope>
    <source>
        <strain evidence="2 3">ATCC 51267</strain>
    </source>
</reference>
<accession>K9E9X7</accession>
<dbReference type="STRING" id="883081.HMPREF9698_01025"/>
<dbReference type="Gene3D" id="1.10.530.10">
    <property type="match status" value="1"/>
</dbReference>